<evidence type="ECO:0000256" key="3">
    <source>
        <dbReference type="ARBA" id="ARBA00022723"/>
    </source>
</evidence>
<reference evidence="7" key="1">
    <citation type="journal article" date="2020" name="mSystems">
        <title>Genome- and Community-Level Interaction Insights into Carbon Utilization and Element Cycling Functions of Hydrothermarchaeota in Hydrothermal Sediment.</title>
        <authorList>
            <person name="Zhou Z."/>
            <person name="Liu Y."/>
            <person name="Xu W."/>
            <person name="Pan J."/>
            <person name="Luo Z.H."/>
            <person name="Li M."/>
        </authorList>
    </citation>
    <scope>NUCLEOTIDE SEQUENCE [LARGE SCALE GENOMIC DNA]</scope>
    <source>
        <strain evidence="7">SpSt-132</strain>
    </source>
</reference>
<evidence type="ECO:0000256" key="1">
    <source>
        <dbReference type="ARBA" id="ARBA00001966"/>
    </source>
</evidence>
<comment type="caution">
    <text evidence="7">The sequence shown here is derived from an EMBL/GenBank/DDBJ whole genome shotgun (WGS) entry which is preliminary data.</text>
</comment>
<name>A0A7C2Z2V1_9AQUI</name>
<sequence length="339" mass="37903">MRIIDLRGGLSHPSLEDIELDKELLEELKEGFEIRLKNFGKDIHFHSPGFKHYEVDDFSIKSGPKFVDISITGKNCELMCDHCASKILWHMIPATTPEELWKVANELKAKGIDGVLISGGSNKDGVVELYPFLDVMRRIKEELGMFVSCHVGLVDKRLSEGLKEAKVDAVLLDIIGDDQTIAEVYKLPHKSTKDYEESLRLLKEVGHNIVPHVIIGLYYGQIRGEYNAIDMIAQFDPSALVMVVVMPYYGKARFQLLPPPKPEDSARVILHARKSLPKRPVVIGCARPAGPERIRFDLYSLYAGVNGITFPAEGIFTHAKSLGLNPIISPNCCSTVFLH</sequence>
<evidence type="ECO:0000256" key="2">
    <source>
        <dbReference type="ARBA" id="ARBA00022691"/>
    </source>
</evidence>
<keyword evidence="4" id="KW-0408">Iron</keyword>
<evidence type="ECO:0000313" key="7">
    <source>
        <dbReference type="EMBL" id="HEW46129.1"/>
    </source>
</evidence>
<dbReference type="InterPro" id="IPR006638">
    <property type="entry name" value="Elp3/MiaA/NifB-like_rSAM"/>
</dbReference>
<evidence type="ECO:0000256" key="4">
    <source>
        <dbReference type="ARBA" id="ARBA00023004"/>
    </source>
</evidence>
<dbReference type="SFLD" id="SFLDG01113">
    <property type="entry name" value="Uncharacterised_Radical_SAM_Su"/>
    <property type="match status" value="1"/>
</dbReference>
<keyword evidence="3" id="KW-0479">Metal-binding</keyword>
<gene>
    <name evidence="7" type="ORF">ENO47_05615</name>
</gene>
<dbReference type="GO" id="GO:0051536">
    <property type="term" value="F:iron-sulfur cluster binding"/>
    <property type="evidence" value="ECO:0007669"/>
    <property type="project" value="UniProtKB-KW"/>
</dbReference>
<comment type="cofactor">
    <cofactor evidence="1">
        <name>[4Fe-4S] cluster</name>
        <dbReference type="ChEBI" id="CHEBI:49883"/>
    </cofactor>
</comment>
<dbReference type="Gene3D" id="3.20.20.70">
    <property type="entry name" value="Aldolase class I"/>
    <property type="match status" value="1"/>
</dbReference>
<accession>A0A7C2Z2V1</accession>
<dbReference type="EMBL" id="DSFP01000049">
    <property type="protein sequence ID" value="HEW46129.1"/>
    <property type="molecule type" value="Genomic_DNA"/>
</dbReference>
<feature type="domain" description="Radical SAM core" evidence="6">
    <location>
        <begin position="61"/>
        <end position="279"/>
    </location>
</feature>
<evidence type="ECO:0000256" key="5">
    <source>
        <dbReference type="ARBA" id="ARBA00023014"/>
    </source>
</evidence>
<dbReference type="InterPro" id="IPR058240">
    <property type="entry name" value="rSAM_sf"/>
</dbReference>
<dbReference type="SFLD" id="SFLDS00029">
    <property type="entry name" value="Radical_SAM"/>
    <property type="match status" value="1"/>
</dbReference>
<dbReference type="PANTHER" id="PTHR43288">
    <property type="entry name" value="BIOTIN SYNTHASE-RELATED PROTEIN, RADICAL SAM SUPERFAMILY"/>
    <property type="match status" value="1"/>
</dbReference>
<proteinExistence type="predicted"/>
<keyword evidence="5" id="KW-0411">Iron-sulfur</keyword>
<dbReference type="InterPro" id="IPR007197">
    <property type="entry name" value="rSAM"/>
</dbReference>
<organism evidence="7">
    <name type="scientific">Hydrogenobacter sp</name>
    <dbReference type="NCBI Taxonomy" id="2152829"/>
    <lineage>
        <taxon>Bacteria</taxon>
        <taxon>Pseudomonadati</taxon>
        <taxon>Aquificota</taxon>
        <taxon>Aquificia</taxon>
        <taxon>Aquificales</taxon>
        <taxon>Aquificaceae</taxon>
        <taxon>Hydrogenobacter</taxon>
    </lineage>
</organism>
<dbReference type="GO" id="GO:0046872">
    <property type="term" value="F:metal ion binding"/>
    <property type="evidence" value="ECO:0007669"/>
    <property type="project" value="UniProtKB-KW"/>
</dbReference>
<dbReference type="PROSITE" id="PS51918">
    <property type="entry name" value="RADICAL_SAM"/>
    <property type="match status" value="1"/>
</dbReference>
<dbReference type="GO" id="GO:0003824">
    <property type="term" value="F:catalytic activity"/>
    <property type="evidence" value="ECO:0007669"/>
    <property type="project" value="InterPro"/>
</dbReference>
<dbReference type="InterPro" id="IPR013785">
    <property type="entry name" value="Aldolase_TIM"/>
</dbReference>
<evidence type="ECO:0000259" key="6">
    <source>
        <dbReference type="PROSITE" id="PS51918"/>
    </source>
</evidence>
<dbReference type="AlphaFoldDB" id="A0A7C2Z2V1"/>
<keyword evidence="2" id="KW-0949">S-adenosyl-L-methionine</keyword>
<dbReference type="SUPFAM" id="SSF102114">
    <property type="entry name" value="Radical SAM enzymes"/>
    <property type="match status" value="1"/>
</dbReference>
<dbReference type="Pfam" id="PF04055">
    <property type="entry name" value="Radical_SAM"/>
    <property type="match status" value="1"/>
</dbReference>
<protein>
    <submittedName>
        <fullName evidence="7">Radical SAM protein</fullName>
    </submittedName>
</protein>
<dbReference type="SMART" id="SM00729">
    <property type="entry name" value="Elp3"/>
    <property type="match status" value="1"/>
</dbReference>
<dbReference type="PANTHER" id="PTHR43288:SF2">
    <property type="entry name" value="RADICAL SAM CORE DOMAIN-CONTAINING PROTEIN"/>
    <property type="match status" value="1"/>
</dbReference>